<dbReference type="Gene3D" id="3.30.70.1060">
    <property type="entry name" value="Dimeric alpha+beta barrel"/>
    <property type="match status" value="1"/>
</dbReference>
<comment type="caution">
    <text evidence="2">The sequence shown here is derived from an EMBL/GenBank/DDBJ whole genome shotgun (WGS) entry which is preliminary data.</text>
</comment>
<feature type="domain" description="YCII-related" evidence="1">
    <location>
        <begin position="19"/>
        <end position="99"/>
    </location>
</feature>
<evidence type="ECO:0000313" key="2">
    <source>
        <dbReference type="EMBL" id="KAK7472957.1"/>
    </source>
</evidence>
<keyword evidence="3" id="KW-1185">Reference proteome</keyword>
<gene>
    <name evidence="2" type="ORF">VKT23_001061</name>
</gene>
<dbReference type="InterPro" id="IPR051807">
    <property type="entry name" value="Sec-metab_biosynth-assoc"/>
</dbReference>
<proteinExistence type="predicted"/>
<accession>A0ABR1K723</accession>
<evidence type="ECO:0000313" key="3">
    <source>
        <dbReference type="Proteomes" id="UP001498398"/>
    </source>
</evidence>
<name>A0ABR1K723_9AGAR</name>
<reference evidence="2 3" key="1">
    <citation type="submission" date="2024-01" db="EMBL/GenBank/DDBJ databases">
        <title>A draft genome for the cacao thread blight pathogen Marasmiellus scandens.</title>
        <authorList>
            <person name="Baruah I.K."/>
            <person name="Leung J."/>
            <person name="Bukari Y."/>
            <person name="Amoako-Attah I."/>
            <person name="Meinhardt L.W."/>
            <person name="Bailey B.A."/>
            <person name="Cohen S.P."/>
        </authorList>
    </citation>
    <scope>NUCLEOTIDE SEQUENCE [LARGE SCALE GENOMIC DNA]</scope>
    <source>
        <strain evidence="2 3">GH-19</strain>
    </source>
</reference>
<dbReference type="Proteomes" id="UP001498398">
    <property type="component" value="Unassembled WGS sequence"/>
</dbReference>
<dbReference type="Pfam" id="PF03795">
    <property type="entry name" value="YCII"/>
    <property type="match status" value="1"/>
</dbReference>
<dbReference type="EMBL" id="JBANRG010000001">
    <property type="protein sequence ID" value="KAK7472957.1"/>
    <property type="molecule type" value="Genomic_DNA"/>
</dbReference>
<dbReference type="PANTHER" id="PTHR33606:SF3">
    <property type="entry name" value="PROTEIN YCII"/>
    <property type="match status" value="1"/>
</dbReference>
<dbReference type="PANTHER" id="PTHR33606">
    <property type="entry name" value="PROTEIN YCII"/>
    <property type="match status" value="1"/>
</dbReference>
<sequence>MSSSTNESRPKFFVYAPDKTEEGTFERRLSVRSEHLAKAKENIGEGFIRVAGALSTPETYNTPDKKMIGSMFIVEANDIEEVKKKIEADIYYTSGVWDREKLVILPMLPATPIP</sequence>
<protein>
    <recommendedName>
        <fullName evidence="1">YCII-related domain-containing protein</fullName>
    </recommendedName>
</protein>
<dbReference type="InterPro" id="IPR005545">
    <property type="entry name" value="YCII"/>
</dbReference>
<dbReference type="SUPFAM" id="SSF54909">
    <property type="entry name" value="Dimeric alpha+beta barrel"/>
    <property type="match status" value="1"/>
</dbReference>
<dbReference type="InterPro" id="IPR011008">
    <property type="entry name" value="Dimeric_a/b-barrel"/>
</dbReference>
<organism evidence="2 3">
    <name type="scientific">Marasmiellus scandens</name>
    <dbReference type="NCBI Taxonomy" id="2682957"/>
    <lineage>
        <taxon>Eukaryota</taxon>
        <taxon>Fungi</taxon>
        <taxon>Dikarya</taxon>
        <taxon>Basidiomycota</taxon>
        <taxon>Agaricomycotina</taxon>
        <taxon>Agaricomycetes</taxon>
        <taxon>Agaricomycetidae</taxon>
        <taxon>Agaricales</taxon>
        <taxon>Marasmiineae</taxon>
        <taxon>Omphalotaceae</taxon>
        <taxon>Marasmiellus</taxon>
    </lineage>
</organism>
<evidence type="ECO:0000259" key="1">
    <source>
        <dbReference type="Pfam" id="PF03795"/>
    </source>
</evidence>